<evidence type="ECO:0000256" key="1">
    <source>
        <dbReference type="SAM" id="Phobius"/>
    </source>
</evidence>
<organism evidence="2 3">
    <name type="scientific">Pacificibacter marinus</name>
    <dbReference type="NCBI Taxonomy" id="658057"/>
    <lineage>
        <taxon>Bacteria</taxon>
        <taxon>Pseudomonadati</taxon>
        <taxon>Pseudomonadota</taxon>
        <taxon>Alphaproteobacteria</taxon>
        <taxon>Rhodobacterales</taxon>
        <taxon>Roseobacteraceae</taxon>
        <taxon>Pacificibacter</taxon>
    </lineage>
</organism>
<evidence type="ECO:0008006" key="4">
    <source>
        <dbReference type="Google" id="ProtNLM"/>
    </source>
</evidence>
<proteinExistence type="predicted"/>
<feature type="transmembrane region" description="Helical" evidence="1">
    <location>
        <begin position="68"/>
        <end position="90"/>
    </location>
</feature>
<keyword evidence="1" id="KW-0472">Membrane</keyword>
<sequence>MSFSARIKKHLDDVRASYWFIPTVLVLFTIILTFVSLFVDSHPKMSAFRPDWMNDLISVEGARAVVSVIAQSMIGVAGVMFSITMLAVSFASGQYGPRLIGNFMRDRGNQWTLGILISTFTFALLVLPAIQNAQGPDTAFVPHISIYISLILALVSVFVMIFHVHHVPETISVSNIIAGLGQRFGRDIETLLDQDLNPDATDTASQSGTSLDVFLRTSGYIHNIAQNQLSEIACENEWTIEILEMPGEFMYPHRAILRIWGTSDSLDEDMDTRLREAVALGRSKTENQNLIFVAEQLVEIVARAMSPGVNDPFTATSCLHWFEAGLSLVAQHDNGLTIFSAQNIVAQPISFEHLLARSLGDCRPYVADDPLTRQTMLDVLDRLADHATPANRTTLKSLRDKVTSAA</sequence>
<dbReference type="Pfam" id="PF10011">
    <property type="entry name" value="DUF2254"/>
    <property type="match status" value="1"/>
</dbReference>
<dbReference type="AlphaFoldDB" id="A0A1Y5RK68"/>
<dbReference type="OrthoDB" id="2955631at2"/>
<feature type="transmembrane region" description="Helical" evidence="1">
    <location>
        <begin position="16"/>
        <end position="39"/>
    </location>
</feature>
<reference evidence="2 3" key="1">
    <citation type="submission" date="2017-03" db="EMBL/GenBank/DDBJ databases">
        <authorList>
            <person name="Afonso C.L."/>
            <person name="Miller P.J."/>
            <person name="Scott M.A."/>
            <person name="Spackman E."/>
            <person name="Goraichik I."/>
            <person name="Dimitrov K.M."/>
            <person name="Suarez D.L."/>
            <person name="Swayne D.E."/>
        </authorList>
    </citation>
    <scope>NUCLEOTIDE SEQUENCE [LARGE SCALE GENOMIC DNA]</scope>
    <source>
        <strain evidence="2 3">CECT 7971</strain>
    </source>
</reference>
<dbReference type="EMBL" id="FWFW01000001">
    <property type="protein sequence ID" value="SLN16742.1"/>
    <property type="molecule type" value="Genomic_DNA"/>
</dbReference>
<name>A0A1Y5RK68_9RHOB</name>
<keyword evidence="1" id="KW-0812">Transmembrane</keyword>
<dbReference type="STRING" id="658057.SAMN04488032_101275"/>
<evidence type="ECO:0000313" key="3">
    <source>
        <dbReference type="Proteomes" id="UP000193307"/>
    </source>
</evidence>
<keyword evidence="1" id="KW-1133">Transmembrane helix</keyword>
<feature type="transmembrane region" description="Helical" evidence="1">
    <location>
        <begin position="142"/>
        <end position="162"/>
    </location>
</feature>
<keyword evidence="3" id="KW-1185">Reference proteome</keyword>
<feature type="transmembrane region" description="Helical" evidence="1">
    <location>
        <begin position="111"/>
        <end position="130"/>
    </location>
</feature>
<dbReference type="RefSeq" id="WP_085847277.1">
    <property type="nucleotide sequence ID" value="NZ_FNZV01000001.1"/>
</dbReference>
<gene>
    <name evidence="2" type="ORF">PAM7971_00375</name>
</gene>
<dbReference type="Proteomes" id="UP000193307">
    <property type="component" value="Unassembled WGS sequence"/>
</dbReference>
<protein>
    <recommendedName>
        <fullName evidence="4">DUF2254 domain-containing protein</fullName>
    </recommendedName>
</protein>
<evidence type="ECO:0000313" key="2">
    <source>
        <dbReference type="EMBL" id="SLN16742.1"/>
    </source>
</evidence>
<dbReference type="InterPro" id="IPR018723">
    <property type="entry name" value="DUF2254_membrane"/>
</dbReference>
<accession>A0A1Y5RK68</accession>